<dbReference type="Proteomes" id="UP000749040">
    <property type="component" value="Unassembled WGS sequence"/>
</dbReference>
<feature type="region of interest" description="Disordered" evidence="1">
    <location>
        <begin position="254"/>
        <end position="277"/>
    </location>
</feature>
<keyword evidence="4" id="KW-1185">Reference proteome</keyword>
<feature type="compositionally biased region" description="Low complexity" evidence="1">
    <location>
        <begin position="87"/>
        <end position="103"/>
    </location>
</feature>
<feature type="compositionally biased region" description="Low complexity" evidence="1">
    <location>
        <begin position="171"/>
        <end position="182"/>
    </location>
</feature>
<gene>
    <name evidence="3" type="ORF">ITX44_11415</name>
</gene>
<evidence type="ECO:0000256" key="2">
    <source>
        <dbReference type="SAM" id="Phobius"/>
    </source>
</evidence>
<feature type="compositionally biased region" description="Pro residues" evidence="1">
    <location>
        <begin position="54"/>
        <end position="68"/>
    </location>
</feature>
<feature type="region of interest" description="Disordered" evidence="1">
    <location>
        <begin position="463"/>
        <end position="486"/>
    </location>
</feature>
<feature type="compositionally biased region" description="Polar residues" evidence="1">
    <location>
        <begin position="468"/>
        <end position="485"/>
    </location>
</feature>
<feature type="compositionally biased region" description="Low complexity" evidence="1">
    <location>
        <begin position="113"/>
        <end position="128"/>
    </location>
</feature>
<reference evidence="3 4" key="1">
    <citation type="submission" date="2021-01" db="EMBL/GenBank/DDBJ databases">
        <title>Streptomyces acididurans sp. nov., isolated from a peat swamp forest soil.</title>
        <authorList>
            <person name="Chantavorakit T."/>
            <person name="Duangmal K."/>
        </authorList>
    </citation>
    <scope>NUCLEOTIDE SEQUENCE [LARGE SCALE GENOMIC DNA]</scope>
    <source>
        <strain evidence="3 4">KK5PA1</strain>
    </source>
</reference>
<feature type="transmembrane region" description="Helical" evidence="2">
    <location>
        <begin position="301"/>
        <end position="321"/>
    </location>
</feature>
<sequence length="512" mass="51737">MQPAGGTPWGSPQAPALPQQTDAADATQMMPPYPAGPHGPAGPAPVSDATQMMPPYPGTMPGPGPVPGPGAYGHGNLHGADLHGGADPHGSGAPAGPAPVADATQMLPPYPGADPFGQAGPQQGAMPGAVPPLPPMPPQAPPTGPEASQQGPGSHRMPSGDPRAPYGFDGQPGQPGQPPAGASDGTQVLPLSIFEEQQQQQSFEQAYPQHDYGQDPYQQQGAQSQTEHDSDYDHLFRNDVPGPPPMRQRIIQPPSAQQQPAMAGPGAMGGQPPYGAQGYDNGYGYDDGLEDGGRRRLSPKVLIGIVVAGCVVAGLVVGGLLNSGGSASANNTPTTSATPSAGTSASASGSGNSPAAAGNDAAKQQAQALDSLLNTSGNSRSSVVNAVGSVKNCRDLGGAASALRTASGQRTGLVTKLGSLSVDKLPNHAALTDALTKAWTASAAADSHYANWADQAQSNHHVCKGGTARSTGEAQAANQASGTATEQKKRAVKLWNAIARQYGLTQREFSQL</sequence>
<keyword evidence="2" id="KW-0812">Transmembrane</keyword>
<name>A0ABS2TP73_9ACTN</name>
<evidence type="ECO:0000313" key="4">
    <source>
        <dbReference type="Proteomes" id="UP000749040"/>
    </source>
</evidence>
<feature type="compositionally biased region" description="Polar residues" evidence="1">
    <location>
        <begin position="216"/>
        <end position="225"/>
    </location>
</feature>
<protein>
    <submittedName>
        <fullName evidence="3">Uncharacterized protein</fullName>
    </submittedName>
</protein>
<dbReference type="RefSeq" id="WP_205356996.1">
    <property type="nucleotide sequence ID" value="NZ_JADKYB010000005.1"/>
</dbReference>
<proteinExistence type="predicted"/>
<feature type="region of interest" description="Disordered" evidence="1">
    <location>
        <begin position="199"/>
        <end position="233"/>
    </location>
</feature>
<accession>A0ABS2TP73</accession>
<keyword evidence="2" id="KW-0472">Membrane</keyword>
<keyword evidence="2" id="KW-1133">Transmembrane helix</keyword>
<evidence type="ECO:0000313" key="3">
    <source>
        <dbReference type="EMBL" id="MBM9505140.1"/>
    </source>
</evidence>
<feature type="compositionally biased region" description="Pro residues" evidence="1">
    <location>
        <begin position="31"/>
        <end position="43"/>
    </location>
</feature>
<evidence type="ECO:0000256" key="1">
    <source>
        <dbReference type="SAM" id="MobiDB-lite"/>
    </source>
</evidence>
<feature type="region of interest" description="Disordered" evidence="1">
    <location>
        <begin position="325"/>
        <end position="364"/>
    </location>
</feature>
<comment type="caution">
    <text evidence="3">The sequence shown here is derived from an EMBL/GenBank/DDBJ whole genome shotgun (WGS) entry which is preliminary data.</text>
</comment>
<feature type="compositionally biased region" description="Pro residues" evidence="1">
    <location>
        <begin position="129"/>
        <end position="144"/>
    </location>
</feature>
<dbReference type="EMBL" id="JADKYB010000005">
    <property type="protein sequence ID" value="MBM9505140.1"/>
    <property type="molecule type" value="Genomic_DNA"/>
</dbReference>
<feature type="region of interest" description="Disordered" evidence="1">
    <location>
        <begin position="1"/>
        <end position="186"/>
    </location>
</feature>
<organism evidence="3 4">
    <name type="scientific">Actinacidiphila acididurans</name>
    <dbReference type="NCBI Taxonomy" id="2784346"/>
    <lineage>
        <taxon>Bacteria</taxon>
        <taxon>Bacillati</taxon>
        <taxon>Actinomycetota</taxon>
        <taxon>Actinomycetes</taxon>
        <taxon>Kitasatosporales</taxon>
        <taxon>Streptomycetaceae</taxon>
        <taxon>Actinacidiphila</taxon>
    </lineage>
</organism>